<name>A0ABP0FU10_CLALP</name>
<evidence type="ECO:0000313" key="5">
    <source>
        <dbReference type="EMBL" id="CAK8682021.1"/>
    </source>
</evidence>
<dbReference type="PROSITE" id="PS01180">
    <property type="entry name" value="CUB"/>
    <property type="match status" value="2"/>
</dbReference>
<dbReference type="Proteomes" id="UP001642483">
    <property type="component" value="Unassembled WGS sequence"/>
</dbReference>
<reference evidence="5 6" key="1">
    <citation type="submission" date="2024-02" db="EMBL/GenBank/DDBJ databases">
        <authorList>
            <person name="Daric V."/>
            <person name="Darras S."/>
        </authorList>
    </citation>
    <scope>NUCLEOTIDE SEQUENCE [LARGE SCALE GENOMIC DNA]</scope>
</reference>
<feature type="domain" description="CUB" evidence="4">
    <location>
        <begin position="165"/>
        <end position="289"/>
    </location>
</feature>
<dbReference type="CDD" id="cd00041">
    <property type="entry name" value="CUB"/>
    <property type="match status" value="2"/>
</dbReference>
<keyword evidence="2" id="KW-1015">Disulfide bond</keyword>
<evidence type="ECO:0000313" key="6">
    <source>
        <dbReference type="Proteomes" id="UP001642483"/>
    </source>
</evidence>
<evidence type="ECO:0000256" key="1">
    <source>
        <dbReference type="ARBA" id="ARBA00022737"/>
    </source>
</evidence>
<dbReference type="Gene3D" id="2.60.120.290">
    <property type="entry name" value="Spermadhesin, CUB domain"/>
    <property type="match status" value="2"/>
</dbReference>
<dbReference type="InterPro" id="IPR035914">
    <property type="entry name" value="Sperma_CUB_dom_sf"/>
</dbReference>
<gene>
    <name evidence="5" type="ORF">CVLEPA_LOCUS12244</name>
</gene>
<dbReference type="EMBL" id="CAWYQH010000090">
    <property type="protein sequence ID" value="CAK8682021.1"/>
    <property type="molecule type" value="Genomic_DNA"/>
</dbReference>
<keyword evidence="1" id="KW-0677">Repeat</keyword>
<comment type="caution">
    <text evidence="5">The sequence shown here is derived from an EMBL/GenBank/DDBJ whole genome shotgun (WGS) entry which is preliminary data.</text>
</comment>
<dbReference type="InterPro" id="IPR000859">
    <property type="entry name" value="CUB_dom"/>
</dbReference>
<keyword evidence="6" id="KW-1185">Reference proteome</keyword>
<accession>A0ABP0FU10</accession>
<dbReference type="SUPFAM" id="SSF49854">
    <property type="entry name" value="Spermadhesin, CUB domain"/>
    <property type="match status" value="2"/>
</dbReference>
<dbReference type="SMART" id="SM00042">
    <property type="entry name" value="CUB"/>
    <property type="match status" value="2"/>
</dbReference>
<proteinExistence type="predicted"/>
<protein>
    <recommendedName>
        <fullName evidence="4">CUB domain-containing protein</fullName>
    </recommendedName>
</protein>
<evidence type="ECO:0000256" key="2">
    <source>
        <dbReference type="ARBA" id="ARBA00023157"/>
    </source>
</evidence>
<evidence type="ECO:0000259" key="4">
    <source>
        <dbReference type="PROSITE" id="PS01180"/>
    </source>
</evidence>
<feature type="domain" description="CUB" evidence="4">
    <location>
        <begin position="309"/>
        <end position="421"/>
    </location>
</feature>
<organism evidence="5 6">
    <name type="scientific">Clavelina lepadiformis</name>
    <name type="common">Light-bulb sea squirt</name>
    <name type="synonym">Ascidia lepadiformis</name>
    <dbReference type="NCBI Taxonomy" id="159417"/>
    <lineage>
        <taxon>Eukaryota</taxon>
        <taxon>Metazoa</taxon>
        <taxon>Chordata</taxon>
        <taxon>Tunicata</taxon>
        <taxon>Ascidiacea</taxon>
        <taxon>Aplousobranchia</taxon>
        <taxon>Clavelinidae</taxon>
        <taxon>Clavelina</taxon>
    </lineage>
</organism>
<comment type="caution">
    <text evidence="3">Lacks conserved residue(s) required for the propagation of feature annotation.</text>
</comment>
<sequence>MSFGLSFVIYMLSLRLELENFHNQKALKDSWISIQVKIMATDISLSNSVENGKRSLRASIVNLADVTQMIGFHGYLPDQADVISFAVVSGGITYPAKKSNWEVGERTLKEARFKNHNAVVFYRQSLPDAVGKLQQSSEKNVNIKPGHRLDFHLVYNDNHMNATSCSATNKAHVVLDFYATSAVSLIGEIASPNYPIAKPDNGHITWLIRVPDGFVVELEIVDLVIEECCNQLTIFDGISPFNVTIADITSNVFNLSLKFFHSSGNNMFLRFTSDCSEVLGGFSAVTRALLENTFNNTSASTNVNVTSSVSHNLNATFEENFLTSPSYSDQHSNDIDYYSWTIKAVNASYVIRLRVIDMDLESCCDRIFVHDGPTGDSPLLVTLSGKDNDVTMLSNSDSVYITFISEKSTRNMSFQIAYSSVLSVGSDPTTTLYSTTTTTSKMTYTESSAARTKYLRIPSTSAIVFWKIPLLLLILFFL</sequence>
<dbReference type="PANTHER" id="PTHR24251">
    <property type="entry name" value="OVOCHYMASE-RELATED"/>
    <property type="match status" value="1"/>
</dbReference>
<dbReference type="Pfam" id="PF00431">
    <property type="entry name" value="CUB"/>
    <property type="match status" value="2"/>
</dbReference>
<evidence type="ECO:0000256" key="3">
    <source>
        <dbReference type="PROSITE-ProRule" id="PRU00059"/>
    </source>
</evidence>